<keyword evidence="5" id="KW-0804">Transcription</keyword>
<comment type="caution">
    <text evidence="9">The sequence shown here is derived from an EMBL/GenBank/DDBJ whole genome shotgun (WGS) entry which is preliminary data.</text>
</comment>
<sequence length="298" mass="34122">MYEHVEGIALDQNKPQIENRNNMQSRRKIISDLKMKDAKPDSSNGLVIGIFNEPEHAKNPAVPMYEHAEGDAWEQNQSQIEKQNDNRSSGETISDIKMKNVKPDSSARLKIKFWNFKEEERAKNPPVPMYEPAKGKTISDLKMKDVKPDSSSGQTIRLVTKNFEESEHGKNGLVRKKKGHCSRDVTMQKLAEGDAEDNGQDLIMKMSEFKMNDVKSEHGKDHGVRTERHTTQVNFAKLETNTLRRYIRYFKIKGIRTGSSRVKIINAVQQHFASRPPLDEQQVMTNFIDAVRKNKGKT</sequence>
<gene>
    <name evidence="9" type="ORF">J1N35_041686</name>
</gene>
<evidence type="ECO:0000256" key="2">
    <source>
        <dbReference type="ARBA" id="ARBA00006283"/>
    </source>
</evidence>
<feature type="domain" description="Histone deacetylase complex subunit SAP30 Sin3 binding" evidence="8">
    <location>
        <begin position="238"/>
        <end position="292"/>
    </location>
</feature>
<evidence type="ECO:0000256" key="4">
    <source>
        <dbReference type="ARBA" id="ARBA00023015"/>
    </source>
</evidence>
<dbReference type="Gene3D" id="6.10.160.20">
    <property type="match status" value="1"/>
</dbReference>
<dbReference type="EMBL" id="JAIQCV010000012">
    <property type="protein sequence ID" value="KAH1039943.1"/>
    <property type="molecule type" value="Genomic_DNA"/>
</dbReference>
<evidence type="ECO:0000259" key="8">
    <source>
        <dbReference type="Pfam" id="PF13867"/>
    </source>
</evidence>
<evidence type="ECO:0000256" key="1">
    <source>
        <dbReference type="ARBA" id="ARBA00004123"/>
    </source>
</evidence>
<dbReference type="InterPro" id="IPR038291">
    <property type="entry name" value="SAP30_C_sf"/>
</dbReference>
<keyword evidence="4" id="KW-0805">Transcription regulation</keyword>
<feature type="compositionally biased region" description="Polar residues" evidence="7">
    <location>
        <begin position="74"/>
        <end position="92"/>
    </location>
</feature>
<dbReference type="Proteomes" id="UP000828251">
    <property type="component" value="Unassembled WGS sequence"/>
</dbReference>
<evidence type="ECO:0000313" key="10">
    <source>
        <dbReference type="Proteomes" id="UP000828251"/>
    </source>
</evidence>
<protein>
    <recommendedName>
        <fullName evidence="8">Histone deacetylase complex subunit SAP30 Sin3 binding domain-containing protein</fullName>
    </recommendedName>
</protein>
<dbReference type="GO" id="GO:0000118">
    <property type="term" value="C:histone deacetylase complex"/>
    <property type="evidence" value="ECO:0007669"/>
    <property type="project" value="TreeGrafter"/>
</dbReference>
<dbReference type="InterPro" id="IPR024145">
    <property type="entry name" value="His_deAcase_SAP30/SAP30L"/>
</dbReference>
<comment type="subcellular location">
    <subcellularLocation>
        <location evidence="1">Nucleus</location>
    </subcellularLocation>
</comment>
<evidence type="ECO:0000256" key="6">
    <source>
        <dbReference type="ARBA" id="ARBA00023242"/>
    </source>
</evidence>
<evidence type="ECO:0000313" key="9">
    <source>
        <dbReference type="EMBL" id="KAH1039943.1"/>
    </source>
</evidence>
<comment type="similarity">
    <text evidence="2">Belongs to the SAP30 family.</text>
</comment>
<evidence type="ECO:0000256" key="5">
    <source>
        <dbReference type="ARBA" id="ARBA00023163"/>
    </source>
</evidence>
<evidence type="ECO:0000256" key="3">
    <source>
        <dbReference type="ARBA" id="ARBA00022491"/>
    </source>
</evidence>
<dbReference type="PANTHER" id="PTHR13286:SF8">
    <property type="entry name" value="OS04G0166600 PROTEIN"/>
    <property type="match status" value="1"/>
</dbReference>
<feature type="region of interest" description="Disordered" evidence="7">
    <location>
        <begin position="72"/>
        <end position="93"/>
    </location>
</feature>
<dbReference type="InterPro" id="IPR025718">
    <property type="entry name" value="SAP30_Sin3-bd"/>
</dbReference>
<proteinExistence type="inferred from homology"/>
<reference evidence="9 10" key="1">
    <citation type="journal article" date="2021" name="Plant Biotechnol. J.">
        <title>Multi-omics assisted identification of the key and species-specific regulatory components of drought-tolerant mechanisms in Gossypium stocksii.</title>
        <authorList>
            <person name="Yu D."/>
            <person name="Ke L."/>
            <person name="Zhang D."/>
            <person name="Wu Y."/>
            <person name="Sun Y."/>
            <person name="Mei J."/>
            <person name="Sun J."/>
            <person name="Sun Y."/>
        </authorList>
    </citation>
    <scope>NUCLEOTIDE SEQUENCE [LARGE SCALE GENOMIC DNA]</scope>
    <source>
        <strain evidence="10">cv. E1</strain>
        <tissue evidence="9">Leaf</tissue>
    </source>
</reference>
<keyword evidence="3" id="KW-0678">Repressor</keyword>
<name>A0A9D3ZJM6_9ROSI</name>
<keyword evidence="10" id="KW-1185">Reference proteome</keyword>
<dbReference type="PANTHER" id="PTHR13286">
    <property type="entry name" value="SAP30"/>
    <property type="match status" value="1"/>
</dbReference>
<dbReference type="Pfam" id="PF13867">
    <property type="entry name" value="SAP30_Sin3_bdg"/>
    <property type="match status" value="1"/>
</dbReference>
<accession>A0A9D3ZJM6</accession>
<organism evidence="9 10">
    <name type="scientific">Gossypium stocksii</name>
    <dbReference type="NCBI Taxonomy" id="47602"/>
    <lineage>
        <taxon>Eukaryota</taxon>
        <taxon>Viridiplantae</taxon>
        <taxon>Streptophyta</taxon>
        <taxon>Embryophyta</taxon>
        <taxon>Tracheophyta</taxon>
        <taxon>Spermatophyta</taxon>
        <taxon>Magnoliopsida</taxon>
        <taxon>eudicotyledons</taxon>
        <taxon>Gunneridae</taxon>
        <taxon>Pentapetalae</taxon>
        <taxon>rosids</taxon>
        <taxon>malvids</taxon>
        <taxon>Malvales</taxon>
        <taxon>Malvaceae</taxon>
        <taxon>Malvoideae</taxon>
        <taxon>Gossypium</taxon>
    </lineage>
</organism>
<evidence type="ECO:0000256" key="7">
    <source>
        <dbReference type="SAM" id="MobiDB-lite"/>
    </source>
</evidence>
<dbReference type="GO" id="GO:0003712">
    <property type="term" value="F:transcription coregulator activity"/>
    <property type="evidence" value="ECO:0007669"/>
    <property type="project" value="TreeGrafter"/>
</dbReference>
<dbReference type="AlphaFoldDB" id="A0A9D3ZJM6"/>
<dbReference type="GO" id="GO:0006355">
    <property type="term" value="P:regulation of DNA-templated transcription"/>
    <property type="evidence" value="ECO:0007669"/>
    <property type="project" value="TreeGrafter"/>
</dbReference>
<dbReference type="OrthoDB" id="10283354at2759"/>
<keyword evidence="6" id="KW-0539">Nucleus</keyword>